<dbReference type="AlphaFoldDB" id="A0A3P6RSC2"/>
<keyword evidence="1" id="KW-0812">Transmembrane</keyword>
<protein>
    <submittedName>
        <fullName evidence="2">Uncharacterized protein</fullName>
    </submittedName>
</protein>
<keyword evidence="1" id="KW-0472">Membrane</keyword>
<evidence type="ECO:0000313" key="3">
    <source>
        <dbReference type="Proteomes" id="UP000271889"/>
    </source>
</evidence>
<evidence type="ECO:0000256" key="1">
    <source>
        <dbReference type="SAM" id="Phobius"/>
    </source>
</evidence>
<gene>
    <name evidence="2" type="ORF">CGOC_LOCUS795</name>
</gene>
<organism evidence="2 3">
    <name type="scientific">Cylicostephanus goldi</name>
    <name type="common">Nematode worm</name>
    <dbReference type="NCBI Taxonomy" id="71465"/>
    <lineage>
        <taxon>Eukaryota</taxon>
        <taxon>Metazoa</taxon>
        <taxon>Ecdysozoa</taxon>
        <taxon>Nematoda</taxon>
        <taxon>Chromadorea</taxon>
        <taxon>Rhabditida</taxon>
        <taxon>Rhabditina</taxon>
        <taxon>Rhabditomorpha</taxon>
        <taxon>Strongyloidea</taxon>
        <taxon>Strongylidae</taxon>
        <taxon>Cylicostephanus</taxon>
    </lineage>
</organism>
<dbReference type="OrthoDB" id="44820at2759"/>
<feature type="non-terminal residue" evidence="2">
    <location>
        <position position="152"/>
    </location>
</feature>
<keyword evidence="1" id="KW-1133">Transmembrane helix</keyword>
<dbReference type="Proteomes" id="UP000271889">
    <property type="component" value="Unassembled WGS sequence"/>
</dbReference>
<proteinExistence type="predicted"/>
<feature type="transmembrane region" description="Helical" evidence="1">
    <location>
        <begin position="82"/>
        <end position="107"/>
    </location>
</feature>
<accession>A0A3P6RSC2</accession>
<dbReference type="EMBL" id="UYRV01001235">
    <property type="protein sequence ID" value="VDK46551.1"/>
    <property type="molecule type" value="Genomic_DNA"/>
</dbReference>
<keyword evidence="3" id="KW-1185">Reference proteome</keyword>
<reference evidence="2 3" key="1">
    <citation type="submission" date="2018-11" db="EMBL/GenBank/DDBJ databases">
        <authorList>
            <consortium name="Pathogen Informatics"/>
        </authorList>
    </citation>
    <scope>NUCLEOTIDE SEQUENCE [LARGE SCALE GENOMIC DNA]</scope>
</reference>
<sequence length="152" mass="17759">MLRRFAASTLRAAAGCSQSCRVLSTDIDFSHEKPAPFQLEHVQARVVETVPLMFKQRLDYTFYRKDVFCDDQIFGVKKYLSVALVFLFISYSFHFFPFIICLIFSLLRKSNILAGYKLNVSVKHFEINFLTGFFFVHMLECRGEISCNLFFF</sequence>
<name>A0A3P6RSC2_CYLGO</name>
<evidence type="ECO:0000313" key="2">
    <source>
        <dbReference type="EMBL" id="VDK46551.1"/>
    </source>
</evidence>